<feature type="region of interest" description="Disordered" evidence="1">
    <location>
        <begin position="296"/>
        <end position="335"/>
    </location>
</feature>
<comment type="caution">
    <text evidence="2">The sequence shown here is derived from an EMBL/GenBank/DDBJ whole genome shotgun (WGS) entry which is preliminary data.</text>
</comment>
<feature type="region of interest" description="Disordered" evidence="1">
    <location>
        <begin position="244"/>
        <end position="271"/>
    </location>
</feature>
<feature type="region of interest" description="Disordered" evidence="1">
    <location>
        <begin position="151"/>
        <end position="217"/>
    </location>
</feature>
<evidence type="ECO:0000313" key="2">
    <source>
        <dbReference type="EMBL" id="KAJ1726396.1"/>
    </source>
</evidence>
<name>A0A9W7Y813_9FUNG</name>
<keyword evidence="3" id="KW-1185">Reference proteome</keyword>
<sequence length="358" mass="37290">MANGSVFIGSSLESDYLRYTHGSNVNAHLKPLTYDVIAGSAVASLASSGAAAGLSQMPAPAMLYGYGAPADKSSRAHAGAHVSKESLQGRPSAPPLPTAAARPAQPAATAATASYQAFSHSACQRPPPASALDHCACRQPVTGSILAIHAAPRQHYTSRPQRTSRPPLEHSSTVSMPQPAAWAPGAPSAALPSAAKHQGHHQQTKPSKPEPPKPGHPVVLSITAIALENDMASAGFTNMHSMYNSKRTDKKQPPRRSHAQGSTPAHPPPLPVYSAPAVPYAMPHPIIHNAPPAHAPPVYNQWSQPPAQNSGPGHHSLPNLPQGTAGKPPGEAHQLQSILHTSSSMALARPKKQVHFAL</sequence>
<dbReference type="AlphaFoldDB" id="A0A9W7Y813"/>
<dbReference type="EMBL" id="JANBOI010001587">
    <property type="protein sequence ID" value="KAJ1726396.1"/>
    <property type="molecule type" value="Genomic_DNA"/>
</dbReference>
<accession>A0A9W7Y813</accession>
<feature type="compositionally biased region" description="Low complexity" evidence="1">
    <location>
        <begin position="177"/>
        <end position="195"/>
    </location>
</feature>
<dbReference type="Proteomes" id="UP001143981">
    <property type="component" value="Unassembled WGS sequence"/>
</dbReference>
<feature type="compositionally biased region" description="Low complexity" evidence="1">
    <location>
        <begin position="98"/>
        <end position="108"/>
    </location>
</feature>
<feature type="region of interest" description="Disordered" evidence="1">
    <location>
        <begin position="75"/>
        <end position="108"/>
    </location>
</feature>
<reference evidence="2" key="1">
    <citation type="submission" date="2022-07" db="EMBL/GenBank/DDBJ databases">
        <title>Phylogenomic reconstructions and comparative analyses of Kickxellomycotina fungi.</title>
        <authorList>
            <person name="Reynolds N.K."/>
            <person name="Stajich J.E."/>
            <person name="Barry K."/>
            <person name="Grigoriev I.V."/>
            <person name="Crous P."/>
            <person name="Smith M.E."/>
        </authorList>
    </citation>
    <scope>NUCLEOTIDE SEQUENCE</scope>
    <source>
        <strain evidence="2">BCRC 34381</strain>
    </source>
</reference>
<feature type="compositionally biased region" description="Polar residues" evidence="1">
    <location>
        <begin position="155"/>
        <end position="176"/>
    </location>
</feature>
<evidence type="ECO:0000313" key="3">
    <source>
        <dbReference type="Proteomes" id="UP001143981"/>
    </source>
</evidence>
<protein>
    <submittedName>
        <fullName evidence="2">Uncharacterized protein</fullName>
    </submittedName>
</protein>
<organism evidence="2 3">
    <name type="scientific">Coemansia biformis</name>
    <dbReference type="NCBI Taxonomy" id="1286918"/>
    <lineage>
        <taxon>Eukaryota</taxon>
        <taxon>Fungi</taxon>
        <taxon>Fungi incertae sedis</taxon>
        <taxon>Zoopagomycota</taxon>
        <taxon>Kickxellomycotina</taxon>
        <taxon>Kickxellomycetes</taxon>
        <taxon>Kickxellales</taxon>
        <taxon>Kickxellaceae</taxon>
        <taxon>Coemansia</taxon>
    </lineage>
</organism>
<feature type="compositionally biased region" description="Polar residues" evidence="1">
    <location>
        <begin position="300"/>
        <end position="311"/>
    </location>
</feature>
<dbReference type="OrthoDB" id="5588513at2759"/>
<gene>
    <name evidence="2" type="ORF">LPJ61_005214</name>
</gene>
<evidence type="ECO:0000256" key="1">
    <source>
        <dbReference type="SAM" id="MobiDB-lite"/>
    </source>
</evidence>
<proteinExistence type="predicted"/>